<reference evidence="1 2" key="1">
    <citation type="submission" date="2024-02" db="EMBL/GenBank/DDBJ databases">
        <title>Roseibium algae sp. nov., isolated from marine alga (Grateloupia sp.), showing potential in myo-inositol conversion.</title>
        <authorList>
            <person name="Wang Y."/>
        </authorList>
    </citation>
    <scope>NUCLEOTIDE SEQUENCE [LARGE SCALE GENOMIC DNA]</scope>
    <source>
        <strain evidence="1 2">H3510</strain>
    </source>
</reference>
<dbReference type="RefSeq" id="WP_340276153.1">
    <property type="nucleotide sequence ID" value="NZ_JBAKIA010000013.1"/>
</dbReference>
<proteinExistence type="predicted"/>
<feature type="non-terminal residue" evidence="1">
    <location>
        <position position="1"/>
    </location>
</feature>
<accession>A0ABU8TQ01</accession>
<evidence type="ECO:0000313" key="1">
    <source>
        <dbReference type="EMBL" id="MEJ8475888.1"/>
    </source>
</evidence>
<comment type="caution">
    <text evidence="1">The sequence shown here is derived from an EMBL/GenBank/DDBJ whole genome shotgun (WGS) entry which is preliminary data.</text>
</comment>
<evidence type="ECO:0000313" key="2">
    <source>
        <dbReference type="Proteomes" id="UP001385499"/>
    </source>
</evidence>
<sequence>SACLNTAMICASLYRPFFIKNLLRYLAEKILLLNTTNFRGDYRGILRYSLCDSVTGQAFRLRAGIGEDSPRSKAIKPWDEDGPGG</sequence>
<dbReference type="EMBL" id="JBAKIA010000013">
    <property type="protein sequence ID" value="MEJ8475888.1"/>
    <property type="molecule type" value="Genomic_DNA"/>
</dbReference>
<keyword evidence="2" id="KW-1185">Reference proteome</keyword>
<organism evidence="1 2">
    <name type="scientific">Roseibium algae</name>
    <dbReference type="NCBI Taxonomy" id="3123038"/>
    <lineage>
        <taxon>Bacteria</taxon>
        <taxon>Pseudomonadati</taxon>
        <taxon>Pseudomonadota</taxon>
        <taxon>Alphaproteobacteria</taxon>
        <taxon>Hyphomicrobiales</taxon>
        <taxon>Stappiaceae</taxon>
        <taxon>Roseibium</taxon>
    </lineage>
</organism>
<name>A0ABU8TQ01_9HYPH</name>
<protein>
    <submittedName>
        <fullName evidence="1">Uncharacterized protein</fullName>
    </submittedName>
</protein>
<dbReference type="Proteomes" id="UP001385499">
    <property type="component" value="Unassembled WGS sequence"/>
</dbReference>
<gene>
    <name evidence="1" type="ORF">V6575_17480</name>
</gene>